<dbReference type="SUPFAM" id="SSF46785">
    <property type="entry name" value="Winged helix' DNA-binding domain"/>
    <property type="match status" value="1"/>
</dbReference>
<reference evidence="6" key="1">
    <citation type="journal article" date="2019" name="Int. J. Syst. Evol. Microbiol.">
        <title>The Global Catalogue of Microorganisms (GCM) 10K type strain sequencing project: providing services to taxonomists for standard genome sequencing and annotation.</title>
        <authorList>
            <consortium name="The Broad Institute Genomics Platform"/>
            <consortium name="The Broad Institute Genome Sequencing Center for Infectious Disease"/>
            <person name="Wu L."/>
            <person name="Ma J."/>
        </authorList>
    </citation>
    <scope>NUCLEOTIDE SEQUENCE [LARGE SCALE GENOMIC DNA]</scope>
    <source>
        <strain evidence="6">TISTR 1827</strain>
    </source>
</reference>
<dbReference type="SMART" id="SM00895">
    <property type="entry name" value="FCD"/>
    <property type="match status" value="1"/>
</dbReference>
<dbReference type="InterPro" id="IPR011711">
    <property type="entry name" value="GntR_C"/>
</dbReference>
<dbReference type="InterPro" id="IPR008920">
    <property type="entry name" value="TF_FadR/GntR_C"/>
</dbReference>
<feature type="domain" description="HTH gntR-type" evidence="4">
    <location>
        <begin position="19"/>
        <end position="86"/>
    </location>
</feature>
<dbReference type="Pfam" id="PF00392">
    <property type="entry name" value="GntR"/>
    <property type="match status" value="1"/>
</dbReference>
<protein>
    <submittedName>
        <fullName evidence="5">GntR family transcriptional regulator</fullName>
    </submittedName>
</protein>
<keyword evidence="1" id="KW-0805">Transcription regulation</keyword>
<dbReference type="Gene3D" id="1.20.120.530">
    <property type="entry name" value="GntR ligand-binding domain-like"/>
    <property type="match status" value="1"/>
</dbReference>
<sequence length="235" mass="27300">MRAKEVIDPLDYIRKPQPGAARHAVYQTLKQQILSLKLPPGSPLSEKDISLRFNVSRTPVRESFVQLSQEGLLDIYPQRGTFVSLIDTGLVEEARFMREQLERAVIRLACESFPPSRLAELKANLLLQKAGMEEQNHDRMFELDEAFHQTIFEGCGKSNTWSVLGHINVHLNRSRMLRLAADHRWEHLYSQHERMVAAIEEHDAETADRLMKEHMSLTIHDQELLKEKYPDYFKL</sequence>
<gene>
    <name evidence="5" type="ORF">ACFSW5_11035</name>
</gene>
<dbReference type="EMBL" id="JBHUMY010000011">
    <property type="protein sequence ID" value="MFD2660780.1"/>
    <property type="molecule type" value="Genomic_DNA"/>
</dbReference>
<organism evidence="5 6">
    <name type="scientific">Paenibacillus thailandensis</name>
    <dbReference type="NCBI Taxonomy" id="393250"/>
    <lineage>
        <taxon>Bacteria</taxon>
        <taxon>Bacillati</taxon>
        <taxon>Bacillota</taxon>
        <taxon>Bacilli</taxon>
        <taxon>Bacillales</taxon>
        <taxon>Paenibacillaceae</taxon>
        <taxon>Paenibacillus</taxon>
    </lineage>
</organism>
<dbReference type="PANTHER" id="PTHR43537:SF5">
    <property type="entry name" value="UXU OPERON TRANSCRIPTIONAL REGULATOR"/>
    <property type="match status" value="1"/>
</dbReference>
<comment type="caution">
    <text evidence="5">The sequence shown here is derived from an EMBL/GenBank/DDBJ whole genome shotgun (WGS) entry which is preliminary data.</text>
</comment>
<dbReference type="InterPro" id="IPR036390">
    <property type="entry name" value="WH_DNA-bd_sf"/>
</dbReference>
<accession>A0ABW5QX51</accession>
<dbReference type="InterPro" id="IPR000524">
    <property type="entry name" value="Tscrpt_reg_HTH_GntR"/>
</dbReference>
<proteinExistence type="predicted"/>
<dbReference type="Pfam" id="PF07729">
    <property type="entry name" value="FCD"/>
    <property type="match status" value="1"/>
</dbReference>
<evidence type="ECO:0000259" key="4">
    <source>
        <dbReference type="PROSITE" id="PS50949"/>
    </source>
</evidence>
<evidence type="ECO:0000256" key="2">
    <source>
        <dbReference type="ARBA" id="ARBA00023125"/>
    </source>
</evidence>
<dbReference type="InterPro" id="IPR036388">
    <property type="entry name" value="WH-like_DNA-bd_sf"/>
</dbReference>
<dbReference type="SMART" id="SM00345">
    <property type="entry name" value="HTH_GNTR"/>
    <property type="match status" value="1"/>
</dbReference>
<evidence type="ECO:0000313" key="5">
    <source>
        <dbReference type="EMBL" id="MFD2660780.1"/>
    </source>
</evidence>
<dbReference type="Proteomes" id="UP001597493">
    <property type="component" value="Unassembled WGS sequence"/>
</dbReference>
<evidence type="ECO:0000256" key="3">
    <source>
        <dbReference type="ARBA" id="ARBA00023163"/>
    </source>
</evidence>
<dbReference type="Gene3D" id="1.10.10.10">
    <property type="entry name" value="Winged helix-like DNA-binding domain superfamily/Winged helix DNA-binding domain"/>
    <property type="match status" value="1"/>
</dbReference>
<dbReference type="RefSeq" id="WP_379272880.1">
    <property type="nucleotide sequence ID" value="NZ_JBHUGT010000045.1"/>
</dbReference>
<keyword evidence="3" id="KW-0804">Transcription</keyword>
<evidence type="ECO:0000256" key="1">
    <source>
        <dbReference type="ARBA" id="ARBA00023015"/>
    </source>
</evidence>
<keyword evidence="6" id="KW-1185">Reference proteome</keyword>
<dbReference type="CDD" id="cd07377">
    <property type="entry name" value="WHTH_GntR"/>
    <property type="match status" value="1"/>
</dbReference>
<dbReference type="PROSITE" id="PS50949">
    <property type="entry name" value="HTH_GNTR"/>
    <property type="match status" value="1"/>
</dbReference>
<name>A0ABW5QX51_9BACL</name>
<dbReference type="PANTHER" id="PTHR43537">
    <property type="entry name" value="TRANSCRIPTIONAL REGULATOR, GNTR FAMILY"/>
    <property type="match status" value="1"/>
</dbReference>
<evidence type="ECO:0000313" key="6">
    <source>
        <dbReference type="Proteomes" id="UP001597493"/>
    </source>
</evidence>
<keyword evidence="2" id="KW-0238">DNA-binding</keyword>
<dbReference type="SUPFAM" id="SSF48008">
    <property type="entry name" value="GntR ligand-binding domain-like"/>
    <property type="match status" value="1"/>
</dbReference>